<protein>
    <submittedName>
        <fullName evidence="2">Uncharacterized protein</fullName>
    </submittedName>
</protein>
<reference evidence="2" key="1">
    <citation type="submission" date="2017-06" db="EMBL/GenBank/DDBJ databases">
        <authorList>
            <person name="Kim H.J."/>
            <person name="Triplett B.A."/>
        </authorList>
    </citation>
    <scope>NUCLEOTIDE SEQUENCE [LARGE SCALE GENOMIC DNA]</scope>
    <source>
        <strain evidence="2">DSM 46839</strain>
    </source>
</reference>
<evidence type="ECO:0000313" key="1">
    <source>
        <dbReference type="EMBL" id="SNS23399.1"/>
    </source>
</evidence>
<dbReference type="Proteomes" id="UP000198373">
    <property type="component" value="Unassembled WGS sequence"/>
</dbReference>
<name>A0A239IU90_9ACTN</name>
<gene>
    <name evidence="1" type="ORF">SAMN06893096_102624</name>
    <name evidence="2" type="ORF">SAMN06893096_111156</name>
</gene>
<organism evidence="2 3">
    <name type="scientific">Geodermatophilus pulveris</name>
    <dbReference type="NCBI Taxonomy" id="1564159"/>
    <lineage>
        <taxon>Bacteria</taxon>
        <taxon>Bacillati</taxon>
        <taxon>Actinomycetota</taxon>
        <taxon>Actinomycetes</taxon>
        <taxon>Geodermatophilales</taxon>
        <taxon>Geodermatophilaceae</taxon>
        <taxon>Geodermatophilus</taxon>
    </lineage>
</organism>
<dbReference type="EMBL" id="FZOO01000002">
    <property type="protein sequence ID" value="SNS23399.1"/>
    <property type="molecule type" value="Genomic_DNA"/>
</dbReference>
<dbReference type="AlphaFoldDB" id="A0A239IU90"/>
<feature type="non-terminal residue" evidence="2">
    <location>
        <position position="1"/>
    </location>
</feature>
<sequence length="34" mass="3639">VMVDTFRPLDLGEAGLAADDGRYAWTWSGRGPSA</sequence>
<dbReference type="EMBL" id="FZOO01000011">
    <property type="protein sequence ID" value="SNS96952.1"/>
    <property type="molecule type" value="Genomic_DNA"/>
</dbReference>
<evidence type="ECO:0000313" key="3">
    <source>
        <dbReference type="Proteomes" id="UP000198373"/>
    </source>
</evidence>
<proteinExistence type="predicted"/>
<accession>A0A239IU90</accession>
<keyword evidence="3" id="KW-1185">Reference proteome</keyword>
<evidence type="ECO:0000313" key="2">
    <source>
        <dbReference type="EMBL" id="SNS96952.1"/>
    </source>
</evidence>
<reference evidence="3" key="2">
    <citation type="submission" date="2017-06" db="EMBL/GenBank/DDBJ databases">
        <authorList>
            <person name="Varghese N."/>
            <person name="Submissions S."/>
        </authorList>
    </citation>
    <scope>NUCLEOTIDE SEQUENCE [LARGE SCALE GENOMIC DNA]</scope>
    <source>
        <strain evidence="3">DSM 46839</strain>
    </source>
</reference>